<feature type="transmembrane region" description="Helical" evidence="6">
    <location>
        <begin position="200"/>
        <end position="224"/>
    </location>
</feature>
<accession>A0A7R9BR53</accession>
<keyword evidence="9" id="KW-1185">Reference proteome</keyword>
<feature type="transmembrane region" description="Helical" evidence="6">
    <location>
        <begin position="121"/>
        <end position="140"/>
    </location>
</feature>
<dbReference type="Pfam" id="PF01740">
    <property type="entry name" value="STAS"/>
    <property type="match status" value="1"/>
</dbReference>
<dbReference type="GO" id="GO:0016020">
    <property type="term" value="C:membrane"/>
    <property type="evidence" value="ECO:0007669"/>
    <property type="project" value="UniProtKB-SubCell"/>
</dbReference>
<dbReference type="Proteomes" id="UP000678499">
    <property type="component" value="Unassembled WGS sequence"/>
</dbReference>
<dbReference type="InterPro" id="IPR001902">
    <property type="entry name" value="SLC26A/SulP_fam"/>
</dbReference>
<dbReference type="InterPro" id="IPR036513">
    <property type="entry name" value="STAS_dom_sf"/>
</dbReference>
<dbReference type="PANTHER" id="PTHR11814">
    <property type="entry name" value="SULFATE TRANSPORTER"/>
    <property type="match status" value="1"/>
</dbReference>
<evidence type="ECO:0000256" key="3">
    <source>
        <dbReference type="ARBA" id="ARBA00022989"/>
    </source>
</evidence>
<dbReference type="EMBL" id="OA883342">
    <property type="protein sequence ID" value="CAD7278648.1"/>
    <property type="molecule type" value="Genomic_DNA"/>
</dbReference>
<organism evidence="8">
    <name type="scientific">Notodromas monacha</name>
    <dbReference type="NCBI Taxonomy" id="399045"/>
    <lineage>
        <taxon>Eukaryota</taxon>
        <taxon>Metazoa</taxon>
        <taxon>Ecdysozoa</taxon>
        <taxon>Arthropoda</taxon>
        <taxon>Crustacea</taxon>
        <taxon>Oligostraca</taxon>
        <taxon>Ostracoda</taxon>
        <taxon>Podocopa</taxon>
        <taxon>Podocopida</taxon>
        <taxon>Cypridocopina</taxon>
        <taxon>Cypridoidea</taxon>
        <taxon>Cyprididae</taxon>
        <taxon>Notodromas</taxon>
    </lineage>
</organism>
<dbReference type="CDD" id="cd07042">
    <property type="entry name" value="STAS_SulP_like_sulfate_transporter"/>
    <property type="match status" value="1"/>
</dbReference>
<dbReference type="Gene3D" id="3.30.750.24">
    <property type="entry name" value="STAS domain"/>
    <property type="match status" value="1"/>
</dbReference>
<dbReference type="PROSITE" id="PS50801">
    <property type="entry name" value="STAS"/>
    <property type="match status" value="1"/>
</dbReference>
<dbReference type="InterPro" id="IPR002645">
    <property type="entry name" value="STAS_dom"/>
</dbReference>
<feature type="transmembrane region" description="Helical" evidence="6">
    <location>
        <begin position="568"/>
        <end position="599"/>
    </location>
</feature>
<name>A0A7R9BR53_9CRUS</name>
<dbReference type="EMBL" id="CAJPEX010001305">
    <property type="protein sequence ID" value="CAG0918800.1"/>
    <property type="molecule type" value="Genomic_DNA"/>
</dbReference>
<evidence type="ECO:0000259" key="7">
    <source>
        <dbReference type="PROSITE" id="PS50801"/>
    </source>
</evidence>
<feature type="transmembrane region" description="Helical" evidence="6">
    <location>
        <begin position="88"/>
        <end position="109"/>
    </location>
</feature>
<evidence type="ECO:0000313" key="9">
    <source>
        <dbReference type="Proteomes" id="UP000678499"/>
    </source>
</evidence>
<feature type="transmembrane region" description="Helical" evidence="6">
    <location>
        <begin position="471"/>
        <end position="488"/>
    </location>
</feature>
<dbReference type="SUPFAM" id="SSF52091">
    <property type="entry name" value="SpoIIaa-like"/>
    <property type="match status" value="1"/>
</dbReference>
<keyword evidence="4 6" id="KW-0472">Membrane</keyword>
<feature type="transmembrane region" description="Helical" evidence="6">
    <location>
        <begin position="357"/>
        <end position="380"/>
    </location>
</feature>
<proteinExistence type="predicted"/>
<dbReference type="OrthoDB" id="6379988at2759"/>
<dbReference type="InterPro" id="IPR011547">
    <property type="entry name" value="SLC26A/SulP_dom"/>
</dbReference>
<gene>
    <name evidence="8" type="ORF">NMOB1V02_LOCUS6346</name>
</gene>
<evidence type="ECO:0000256" key="2">
    <source>
        <dbReference type="ARBA" id="ARBA00022692"/>
    </source>
</evidence>
<keyword evidence="2 6" id="KW-0812">Transmembrane</keyword>
<feature type="region of interest" description="Disordered" evidence="5">
    <location>
        <begin position="20"/>
        <end position="41"/>
    </location>
</feature>
<evidence type="ECO:0000256" key="4">
    <source>
        <dbReference type="ARBA" id="ARBA00023136"/>
    </source>
</evidence>
<feature type="transmembrane region" description="Helical" evidence="6">
    <location>
        <begin position="508"/>
        <end position="524"/>
    </location>
</feature>
<dbReference type="GO" id="GO:0055085">
    <property type="term" value="P:transmembrane transport"/>
    <property type="evidence" value="ECO:0007669"/>
    <property type="project" value="InterPro"/>
</dbReference>
<evidence type="ECO:0000256" key="5">
    <source>
        <dbReference type="SAM" id="MobiDB-lite"/>
    </source>
</evidence>
<reference evidence="8" key="1">
    <citation type="submission" date="2020-11" db="EMBL/GenBank/DDBJ databases">
        <authorList>
            <person name="Tran Van P."/>
        </authorList>
    </citation>
    <scope>NUCLEOTIDE SEQUENCE</scope>
</reference>
<feature type="transmembrane region" description="Helical" evidence="6">
    <location>
        <begin position="433"/>
        <end position="450"/>
    </location>
</feature>
<evidence type="ECO:0000313" key="8">
    <source>
        <dbReference type="EMBL" id="CAD7278648.1"/>
    </source>
</evidence>
<sequence length="785" mass="86031">MVLELEQMGRTFARITFNGVKDKGAAPPPSSPRLVGNNESQDPDCCEPDVWSQAFFAKKARSLCSEKSLRRAFPVANWLPKYTKPDDIIGDLIAGITVGFTIIPQGIAFAELAMNGFVVEFISAPVTAGFVTAAAIVIIFSQLKIILGIKGIHGEELSTMIPGLYGKFHETNPYDACMGIVSIIVLLSMKYGLYSGFLGSLVYILLGTVKEITIGPAAVICILLGGATADFDKEYVVTFSILLCLISGLFCMAMGGFKLGFVVEFISAPVTAGFVTAAAIVIIFSQLKIILGIKGIHGEELSTMIPGLYGKFHETNPYDACMGIVSIIVLLSMKKLRDVNLKDVVTNPTAAKALSKILWTISAARNVIWLLVCSTIASVINNRRGENVFSLTQRVKISGIPVPRLPEFHIPAHNVTIDGHHVRYVPEMGFWDILVHGGSILFVIPMICLVEQIAVCKSFAKAKPVDVNQELMALGISQTMAVFFQSMPVTGSICRSAVNAVSGVRTPFGGFWSGAIVLLALSFFTQYLEYIPKSTLGAIVVCAVIHMIEYEETLHIWQTKRRDMLPLVVTFFAASFIGLEWGFMSGVVINILMLLYFAATPRVPILKFKLTEDKRVVVLRPDRSLHYPGVEKVRNLLSKKALMHKDAMIVVDCINLIDIDFTGAKGLGSVAAALRERSQQIVFVNVQPNINRALRGFTHGDVDTFETAQDWIDTLSDTRNRHTLHRTLSNPEGRKRCDSTHLFDVEISPEAKELDVEGVDVEEEIDDGDLDTSGYIDDNGVDIRL</sequence>
<feature type="transmembrane region" description="Helical" evidence="6">
    <location>
        <begin position="236"/>
        <end position="255"/>
    </location>
</feature>
<evidence type="ECO:0000256" key="6">
    <source>
        <dbReference type="SAM" id="Phobius"/>
    </source>
</evidence>
<feature type="transmembrane region" description="Helical" evidence="6">
    <location>
        <begin position="261"/>
        <end position="284"/>
    </location>
</feature>
<protein>
    <recommendedName>
        <fullName evidence="7">STAS domain-containing protein</fullName>
    </recommendedName>
</protein>
<comment type="subcellular location">
    <subcellularLocation>
        <location evidence="1">Membrane</location>
        <topology evidence="1">Multi-pass membrane protein</topology>
    </subcellularLocation>
</comment>
<dbReference type="AlphaFoldDB" id="A0A7R9BR53"/>
<dbReference type="Pfam" id="PF00916">
    <property type="entry name" value="Sulfate_transp"/>
    <property type="match status" value="1"/>
</dbReference>
<evidence type="ECO:0000256" key="1">
    <source>
        <dbReference type="ARBA" id="ARBA00004141"/>
    </source>
</evidence>
<keyword evidence="3 6" id="KW-1133">Transmembrane helix</keyword>
<feature type="domain" description="STAS" evidence="7">
    <location>
        <begin position="606"/>
        <end position="695"/>
    </location>
</feature>